<evidence type="ECO:0000256" key="2">
    <source>
        <dbReference type="ARBA" id="ARBA00023015"/>
    </source>
</evidence>
<sequence>MDHRQLHQKALDGLRLAAGKKPLTDVNYGDIAAEAGLPWQTVRRLLGGRERFGEWLNPESVDHAPTPSDSRSRILDSAAKVFARKGYQGASLDEVAADAGMTKGAVYWNFSSKSELFFALLDARFMREVNEHMPRAVESNAANPDRKAALTDMLLDMVARLEQDPDWPRLFIEFMGETRAPEVRERLADMYEHSYRMTVAMIEQINAHAGLPPVGERAQAMAVFWGALIDGLVLAWIVNPQRIHLRSLIPQIVDMLWQGLSPDAEQAPAGLASSPDRLHS</sequence>
<evidence type="ECO:0000313" key="8">
    <source>
        <dbReference type="Proteomes" id="UP001172778"/>
    </source>
</evidence>
<accession>A0ABT7E3I4</accession>
<dbReference type="PANTHER" id="PTHR30055">
    <property type="entry name" value="HTH-TYPE TRANSCRIPTIONAL REGULATOR RUTR"/>
    <property type="match status" value="1"/>
</dbReference>
<evidence type="ECO:0000256" key="1">
    <source>
        <dbReference type="ARBA" id="ARBA00022491"/>
    </source>
</evidence>
<dbReference type="PROSITE" id="PS50977">
    <property type="entry name" value="HTH_TETR_2"/>
    <property type="match status" value="1"/>
</dbReference>
<keyword evidence="3 5" id="KW-0238">DNA-binding</keyword>
<keyword evidence="8" id="KW-1185">Reference proteome</keyword>
<evidence type="ECO:0000256" key="4">
    <source>
        <dbReference type="ARBA" id="ARBA00023163"/>
    </source>
</evidence>
<keyword evidence="4" id="KW-0804">Transcription</keyword>
<protein>
    <submittedName>
        <fullName evidence="7">TetR/AcrR family transcriptional regulator</fullName>
    </submittedName>
</protein>
<dbReference type="InterPro" id="IPR036271">
    <property type="entry name" value="Tet_transcr_reg_TetR-rel_C_sf"/>
</dbReference>
<dbReference type="Pfam" id="PF00440">
    <property type="entry name" value="TetR_N"/>
    <property type="match status" value="1"/>
</dbReference>
<dbReference type="Proteomes" id="UP001172778">
    <property type="component" value="Unassembled WGS sequence"/>
</dbReference>
<organism evidence="7 8">
    <name type="scientific">Parachitinimonas caeni</name>
    <dbReference type="NCBI Taxonomy" id="3031301"/>
    <lineage>
        <taxon>Bacteria</taxon>
        <taxon>Pseudomonadati</taxon>
        <taxon>Pseudomonadota</taxon>
        <taxon>Betaproteobacteria</taxon>
        <taxon>Neisseriales</taxon>
        <taxon>Chitinibacteraceae</taxon>
        <taxon>Parachitinimonas</taxon>
    </lineage>
</organism>
<dbReference type="SUPFAM" id="SSF48498">
    <property type="entry name" value="Tetracyclin repressor-like, C-terminal domain"/>
    <property type="match status" value="1"/>
</dbReference>
<feature type="DNA-binding region" description="H-T-H motif" evidence="5">
    <location>
        <begin position="91"/>
        <end position="110"/>
    </location>
</feature>
<gene>
    <name evidence="7" type="ORF">PZA18_21425</name>
</gene>
<dbReference type="EMBL" id="JARRAF010000043">
    <property type="protein sequence ID" value="MDK2126609.1"/>
    <property type="molecule type" value="Genomic_DNA"/>
</dbReference>
<evidence type="ECO:0000313" key="7">
    <source>
        <dbReference type="EMBL" id="MDK2126609.1"/>
    </source>
</evidence>
<comment type="caution">
    <text evidence="7">The sequence shown here is derived from an EMBL/GenBank/DDBJ whole genome shotgun (WGS) entry which is preliminary data.</text>
</comment>
<evidence type="ECO:0000256" key="3">
    <source>
        <dbReference type="ARBA" id="ARBA00023125"/>
    </source>
</evidence>
<dbReference type="SUPFAM" id="SSF46689">
    <property type="entry name" value="Homeodomain-like"/>
    <property type="match status" value="1"/>
</dbReference>
<evidence type="ECO:0000256" key="5">
    <source>
        <dbReference type="PROSITE-ProRule" id="PRU00335"/>
    </source>
</evidence>
<dbReference type="Gene3D" id="1.10.357.10">
    <property type="entry name" value="Tetracycline Repressor, domain 2"/>
    <property type="match status" value="1"/>
</dbReference>
<proteinExistence type="predicted"/>
<dbReference type="InterPro" id="IPR050109">
    <property type="entry name" value="HTH-type_TetR-like_transc_reg"/>
</dbReference>
<dbReference type="Pfam" id="PF13977">
    <property type="entry name" value="TetR_C_6"/>
    <property type="match status" value="1"/>
</dbReference>
<keyword evidence="2" id="KW-0805">Transcription regulation</keyword>
<name>A0ABT7E3I4_9NEIS</name>
<feature type="domain" description="HTH tetR-type" evidence="6">
    <location>
        <begin position="68"/>
        <end position="128"/>
    </location>
</feature>
<dbReference type="InterPro" id="IPR009057">
    <property type="entry name" value="Homeodomain-like_sf"/>
</dbReference>
<dbReference type="PANTHER" id="PTHR30055:SF241">
    <property type="entry name" value="TRANSCRIPTIONAL REGULATORY PROTEIN"/>
    <property type="match status" value="1"/>
</dbReference>
<reference evidence="7" key="1">
    <citation type="submission" date="2023-03" db="EMBL/GenBank/DDBJ databases">
        <title>Chitinimonas shenzhenensis gen. nov., sp. nov., a novel member of family Burkholderiaceae isolated from activated sludge collected in Shen Zhen, China.</title>
        <authorList>
            <person name="Wang X."/>
        </authorList>
    </citation>
    <scope>NUCLEOTIDE SEQUENCE</scope>
    <source>
        <strain evidence="7">DQS-5</strain>
    </source>
</reference>
<dbReference type="InterPro" id="IPR001647">
    <property type="entry name" value="HTH_TetR"/>
</dbReference>
<keyword evidence="1" id="KW-0678">Repressor</keyword>
<evidence type="ECO:0000259" key="6">
    <source>
        <dbReference type="PROSITE" id="PS50977"/>
    </source>
</evidence>
<dbReference type="InterPro" id="IPR039538">
    <property type="entry name" value="BetI_C"/>
</dbReference>
<dbReference type="RefSeq" id="WP_284102928.1">
    <property type="nucleotide sequence ID" value="NZ_JARRAF010000043.1"/>
</dbReference>
<dbReference type="PRINTS" id="PR00455">
    <property type="entry name" value="HTHTETR"/>
</dbReference>